<keyword evidence="3" id="KW-1185">Reference proteome</keyword>
<evidence type="ECO:0000313" key="2">
    <source>
        <dbReference type="EMBL" id="GMN20730.1"/>
    </source>
</evidence>
<name>A0AA87YZ81_FICCA</name>
<dbReference type="AlphaFoldDB" id="A0AA87YZ81"/>
<reference evidence="2" key="1">
    <citation type="submission" date="2023-07" db="EMBL/GenBank/DDBJ databases">
        <title>draft genome sequence of fig (Ficus carica).</title>
        <authorList>
            <person name="Takahashi T."/>
            <person name="Nishimura K."/>
        </authorList>
    </citation>
    <scope>NUCLEOTIDE SEQUENCE</scope>
</reference>
<comment type="caution">
    <text evidence="2">The sequence shown here is derived from an EMBL/GenBank/DDBJ whole genome shotgun (WGS) entry which is preliminary data.</text>
</comment>
<dbReference type="Gramene" id="FCD_00034700-RA">
    <property type="protein sequence ID" value="FCD_00034700-RA:cds"/>
    <property type="gene ID" value="FCD_00034700"/>
</dbReference>
<sequence length="160" mass="17722">MLGTHGRSSRRTQFNKLPSSTAPTTDQATVVDRAVSTKFVAHLRPADLHRPSSSEFLHRRVAEGHELARKTVPSRSSPTKTQLEAAVMEKDLRIGSADAANVFFVATSGTRMSSPATFKGSVVREPSPLSSCGRRRRRRVAGIRVDGDRPLLWRHRLHCK</sequence>
<evidence type="ECO:0000313" key="3">
    <source>
        <dbReference type="Proteomes" id="UP001187192"/>
    </source>
</evidence>
<feature type="compositionally biased region" description="Polar residues" evidence="1">
    <location>
        <begin position="11"/>
        <end position="28"/>
    </location>
</feature>
<dbReference type="Proteomes" id="UP001187192">
    <property type="component" value="Unassembled WGS sequence"/>
</dbReference>
<gene>
    <name evidence="2" type="ORF">TIFTF001_051061</name>
</gene>
<dbReference type="EMBL" id="BTGU01009028">
    <property type="protein sequence ID" value="GMN20730.1"/>
    <property type="molecule type" value="Genomic_DNA"/>
</dbReference>
<evidence type="ECO:0000256" key="1">
    <source>
        <dbReference type="SAM" id="MobiDB-lite"/>
    </source>
</evidence>
<proteinExistence type="predicted"/>
<feature type="region of interest" description="Disordered" evidence="1">
    <location>
        <begin position="1"/>
        <end position="28"/>
    </location>
</feature>
<dbReference type="Gramene" id="FCD_00032383-RA">
    <property type="protein sequence ID" value="FCD_00032383-RA:cds"/>
    <property type="gene ID" value="FCD_00032383"/>
</dbReference>
<organism evidence="2 3">
    <name type="scientific">Ficus carica</name>
    <name type="common">Common fig</name>
    <dbReference type="NCBI Taxonomy" id="3494"/>
    <lineage>
        <taxon>Eukaryota</taxon>
        <taxon>Viridiplantae</taxon>
        <taxon>Streptophyta</taxon>
        <taxon>Embryophyta</taxon>
        <taxon>Tracheophyta</taxon>
        <taxon>Spermatophyta</taxon>
        <taxon>Magnoliopsida</taxon>
        <taxon>eudicotyledons</taxon>
        <taxon>Gunneridae</taxon>
        <taxon>Pentapetalae</taxon>
        <taxon>rosids</taxon>
        <taxon>fabids</taxon>
        <taxon>Rosales</taxon>
        <taxon>Moraceae</taxon>
        <taxon>Ficeae</taxon>
        <taxon>Ficus</taxon>
    </lineage>
</organism>
<protein>
    <submittedName>
        <fullName evidence="2">Uncharacterized protein</fullName>
    </submittedName>
</protein>
<accession>A0AA87YZ81</accession>